<dbReference type="EMBL" id="BLLF01000435">
    <property type="protein sequence ID" value="GFH11786.1"/>
    <property type="molecule type" value="Genomic_DNA"/>
</dbReference>
<reference evidence="1 2" key="1">
    <citation type="submission" date="2020-02" db="EMBL/GenBank/DDBJ databases">
        <title>Draft genome sequence of Haematococcus lacustris strain NIES-144.</title>
        <authorList>
            <person name="Morimoto D."/>
            <person name="Nakagawa S."/>
            <person name="Yoshida T."/>
            <person name="Sawayama S."/>
        </authorList>
    </citation>
    <scope>NUCLEOTIDE SEQUENCE [LARGE SCALE GENOMIC DNA]</scope>
    <source>
        <strain evidence="1 2">NIES-144</strain>
    </source>
</reference>
<proteinExistence type="predicted"/>
<evidence type="ECO:0000313" key="1">
    <source>
        <dbReference type="EMBL" id="GFH11786.1"/>
    </source>
</evidence>
<keyword evidence="2" id="KW-1185">Reference proteome</keyword>
<dbReference type="AlphaFoldDB" id="A0A699YXP5"/>
<evidence type="ECO:0000313" key="2">
    <source>
        <dbReference type="Proteomes" id="UP000485058"/>
    </source>
</evidence>
<comment type="caution">
    <text evidence="1">The sequence shown here is derived from an EMBL/GenBank/DDBJ whole genome shotgun (WGS) entry which is preliminary data.</text>
</comment>
<name>A0A699YXP5_HAELA</name>
<protein>
    <submittedName>
        <fullName evidence="1">Uncharacterized protein</fullName>
    </submittedName>
</protein>
<sequence>MAQEITFLLISARMRPPIGAMRCLWPNECAASTSGLPGGWSPTCDVFLGFANTLSDCCKQPRPSAE</sequence>
<gene>
    <name evidence="1" type="ORF">HaLaN_07342</name>
</gene>
<organism evidence="1 2">
    <name type="scientific">Haematococcus lacustris</name>
    <name type="common">Green alga</name>
    <name type="synonym">Haematococcus pluvialis</name>
    <dbReference type="NCBI Taxonomy" id="44745"/>
    <lineage>
        <taxon>Eukaryota</taxon>
        <taxon>Viridiplantae</taxon>
        <taxon>Chlorophyta</taxon>
        <taxon>core chlorophytes</taxon>
        <taxon>Chlorophyceae</taxon>
        <taxon>CS clade</taxon>
        <taxon>Chlamydomonadales</taxon>
        <taxon>Haematococcaceae</taxon>
        <taxon>Haematococcus</taxon>
    </lineage>
</organism>
<dbReference type="Proteomes" id="UP000485058">
    <property type="component" value="Unassembled WGS sequence"/>
</dbReference>
<accession>A0A699YXP5</accession>